<proteinExistence type="predicted"/>
<gene>
    <name evidence="2" type="ORF">KFK09_026084</name>
</gene>
<sequence length="86" mass="9969">MKELLLMELAEQIKGPFSPTQQQHVDKHHDQNMPSLPRPLPPKLLLCWEIFLVETTAIHRAEDELQPAIREIECKDLAVECSIDRD</sequence>
<evidence type="ECO:0000313" key="3">
    <source>
        <dbReference type="Proteomes" id="UP000829196"/>
    </source>
</evidence>
<name>A0A8T3A6W3_DENNO</name>
<dbReference type="AlphaFoldDB" id="A0A8T3A6W3"/>
<organism evidence="2 3">
    <name type="scientific">Dendrobium nobile</name>
    <name type="common">Orchid</name>
    <dbReference type="NCBI Taxonomy" id="94219"/>
    <lineage>
        <taxon>Eukaryota</taxon>
        <taxon>Viridiplantae</taxon>
        <taxon>Streptophyta</taxon>
        <taxon>Embryophyta</taxon>
        <taxon>Tracheophyta</taxon>
        <taxon>Spermatophyta</taxon>
        <taxon>Magnoliopsida</taxon>
        <taxon>Liliopsida</taxon>
        <taxon>Asparagales</taxon>
        <taxon>Orchidaceae</taxon>
        <taxon>Epidendroideae</taxon>
        <taxon>Malaxideae</taxon>
        <taxon>Dendrobiinae</taxon>
        <taxon>Dendrobium</taxon>
    </lineage>
</organism>
<dbReference type="Proteomes" id="UP000829196">
    <property type="component" value="Unassembled WGS sequence"/>
</dbReference>
<keyword evidence="3" id="KW-1185">Reference proteome</keyword>
<comment type="caution">
    <text evidence="2">The sequence shown here is derived from an EMBL/GenBank/DDBJ whole genome shotgun (WGS) entry which is preliminary data.</text>
</comment>
<accession>A0A8T3A6W3</accession>
<dbReference type="EMBL" id="JAGYWB010000018">
    <property type="protein sequence ID" value="KAI0491823.1"/>
    <property type="molecule type" value="Genomic_DNA"/>
</dbReference>
<feature type="region of interest" description="Disordered" evidence="1">
    <location>
        <begin position="16"/>
        <end position="35"/>
    </location>
</feature>
<protein>
    <submittedName>
        <fullName evidence="2">Uncharacterized protein</fullName>
    </submittedName>
</protein>
<reference evidence="2" key="1">
    <citation type="journal article" date="2022" name="Front. Genet.">
        <title>Chromosome-Scale Assembly of the Dendrobium nobile Genome Provides Insights Into the Molecular Mechanism of the Biosynthesis of the Medicinal Active Ingredient of Dendrobium.</title>
        <authorList>
            <person name="Xu Q."/>
            <person name="Niu S.-C."/>
            <person name="Li K.-L."/>
            <person name="Zheng P.-J."/>
            <person name="Zhang X.-J."/>
            <person name="Jia Y."/>
            <person name="Liu Y."/>
            <person name="Niu Y.-X."/>
            <person name="Yu L.-H."/>
            <person name="Chen D.-F."/>
            <person name="Zhang G.-Q."/>
        </authorList>
    </citation>
    <scope>NUCLEOTIDE SEQUENCE</scope>
    <source>
        <tissue evidence="2">Leaf</tissue>
    </source>
</reference>
<evidence type="ECO:0000256" key="1">
    <source>
        <dbReference type="SAM" id="MobiDB-lite"/>
    </source>
</evidence>
<evidence type="ECO:0000313" key="2">
    <source>
        <dbReference type="EMBL" id="KAI0491823.1"/>
    </source>
</evidence>